<comment type="catalytic activity">
    <reaction evidence="7">
        <text>a monosaccharide 1-phosphate + UTP + H(+) = a UDP-monosaccharide + diphosphate</text>
        <dbReference type="Rhea" id="RHEA:13205"/>
        <dbReference type="ChEBI" id="CHEBI:15378"/>
        <dbReference type="ChEBI" id="CHEBI:33019"/>
        <dbReference type="ChEBI" id="CHEBI:46398"/>
        <dbReference type="ChEBI" id="CHEBI:140358"/>
        <dbReference type="ChEBI" id="CHEBI:140359"/>
        <dbReference type="EC" id="2.7.7.64"/>
    </reaction>
</comment>
<dbReference type="GO" id="GO:0003977">
    <property type="term" value="F:UDP-N-acetylglucosamine diphosphorylase activity"/>
    <property type="evidence" value="ECO:0007669"/>
    <property type="project" value="TreeGrafter"/>
</dbReference>
<dbReference type="CDD" id="cd06424">
    <property type="entry name" value="UGGPase"/>
    <property type="match status" value="1"/>
</dbReference>
<reference evidence="9" key="1">
    <citation type="submission" date="2018-02" db="EMBL/GenBank/DDBJ databases">
        <authorList>
            <person name="Cohen D.B."/>
            <person name="Kent A.D."/>
        </authorList>
    </citation>
    <scope>NUCLEOTIDE SEQUENCE</scope>
</reference>
<evidence type="ECO:0000256" key="2">
    <source>
        <dbReference type="ARBA" id="ARBA00001946"/>
    </source>
</evidence>
<dbReference type="SUPFAM" id="SSF53448">
    <property type="entry name" value="Nucleotide-diphospho-sugar transferases"/>
    <property type="match status" value="2"/>
</dbReference>
<evidence type="ECO:0000256" key="7">
    <source>
        <dbReference type="ARBA" id="ARBA00048259"/>
    </source>
</evidence>
<accession>A0A2N9G0J0</accession>
<keyword evidence="4" id="KW-0548">Nucleotidyltransferase</keyword>
<comment type="similarity">
    <text evidence="5">Belongs to the USP family.</text>
</comment>
<dbReference type="InterPro" id="IPR039741">
    <property type="entry name" value="UDP-sugar_pyrophosphorylase"/>
</dbReference>
<dbReference type="EMBL" id="OIVN01001657">
    <property type="protein sequence ID" value="SPC96287.1"/>
    <property type="molecule type" value="Genomic_DNA"/>
</dbReference>
<gene>
    <name evidence="9" type="ORF">FSB_LOCUS24169</name>
</gene>
<evidence type="ECO:0000256" key="3">
    <source>
        <dbReference type="ARBA" id="ARBA00022679"/>
    </source>
</evidence>
<dbReference type="FunFam" id="2.160.10.30:FF:000001">
    <property type="entry name" value="UDP-sugar pyrophosphorylase"/>
    <property type="match status" value="1"/>
</dbReference>
<comment type="cofactor">
    <cofactor evidence="1">
        <name>Mn(2+)</name>
        <dbReference type="ChEBI" id="CHEBI:29035"/>
    </cofactor>
</comment>
<organism evidence="9">
    <name type="scientific">Fagus sylvatica</name>
    <name type="common">Beechnut</name>
    <dbReference type="NCBI Taxonomy" id="28930"/>
    <lineage>
        <taxon>Eukaryota</taxon>
        <taxon>Viridiplantae</taxon>
        <taxon>Streptophyta</taxon>
        <taxon>Embryophyta</taxon>
        <taxon>Tracheophyta</taxon>
        <taxon>Spermatophyta</taxon>
        <taxon>Magnoliopsida</taxon>
        <taxon>eudicotyledons</taxon>
        <taxon>Gunneridae</taxon>
        <taxon>Pentapetalae</taxon>
        <taxon>rosids</taxon>
        <taxon>fabids</taxon>
        <taxon>Fagales</taxon>
        <taxon>Fagaceae</taxon>
        <taxon>Fagus</taxon>
    </lineage>
</organism>
<dbReference type="PANTHER" id="PTHR11952">
    <property type="entry name" value="UDP- GLUCOSE PYROPHOSPHORYLASE"/>
    <property type="match status" value="1"/>
</dbReference>
<dbReference type="GO" id="GO:0051748">
    <property type="term" value="F:UTP-monosaccharide-1-phosphate uridylyltransferase activity"/>
    <property type="evidence" value="ECO:0007669"/>
    <property type="project" value="UniProtKB-EC"/>
</dbReference>
<evidence type="ECO:0000313" key="9">
    <source>
        <dbReference type="EMBL" id="SPC96287.1"/>
    </source>
</evidence>
<dbReference type="PANTHER" id="PTHR11952:SF9">
    <property type="entry name" value="UDP-SUGAR PYROPHOSPHORYLASE"/>
    <property type="match status" value="1"/>
</dbReference>
<evidence type="ECO:0000259" key="8">
    <source>
        <dbReference type="Pfam" id="PF13966"/>
    </source>
</evidence>
<dbReference type="GO" id="GO:0006048">
    <property type="term" value="P:UDP-N-acetylglucosamine biosynthetic process"/>
    <property type="evidence" value="ECO:0007669"/>
    <property type="project" value="TreeGrafter"/>
</dbReference>
<feature type="domain" description="Reverse transcriptase zinc-binding" evidence="8">
    <location>
        <begin position="281"/>
        <end position="338"/>
    </location>
</feature>
<dbReference type="InterPro" id="IPR026960">
    <property type="entry name" value="RVT-Znf"/>
</dbReference>
<dbReference type="Gene3D" id="2.160.10.30">
    <property type="match status" value="1"/>
</dbReference>
<dbReference type="AlphaFoldDB" id="A0A2N9G0J0"/>
<evidence type="ECO:0000256" key="4">
    <source>
        <dbReference type="ARBA" id="ARBA00022695"/>
    </source>
</evidence>
<sequence>MASTPLQSTTDNLSKLAINADFASSAPNLQINLHLLSPQQIELAKMLLESGQTHLFEHWPEPGVEDEEKKAFFDQVDRLNSSYPGGLTSYIKSARELLADSKAGKNPFDGFTPSVPEGDVLTYGDDNFTNFEDTGVREAEKAAFVLVAGGLGERLGYNGIKVALPAETTTGTCFLQQYIESILALQEASCRFSQVQSLISLALEGILPCSLCDCASNQAATISEVLVHENGRVDWHVTFVCNFNDWELDNVASFLGLLQSHLPSRVEDDGLRWNLKENGIFDVRSLYSALREPPSIAFPWKSIWRSKAPRRACFFVWTAVWSKILTCDNLSKRGYTLTSWIFQAFGIHWVLSGTVADLLFSWWNGLGECQRQIPFVIMTSDDTHTRTIELLESNSYFGMEPTQVKLLKQEKVACLDDNDARLAVDLRNKYKIQTKPHGHGDVHALLFSSGLLKVWHDAGLRWVLFFQDTNGLLFKAIPAALGVSATRQYHVNSLAVPRKAKEAIGGITKLTHDDGRSMVINVEYNQLDPLLRATGNPEGDVNCETGFSPFPGNINQLILELGPYIEELTKTRGAIKEFVNPKYKDASKTSFKSSTRLECMMQDYPKTLSPSARVGFTVMDAWLGYAPVKNNPEDAAKVPKGNPYHSATSGEMAIYRANSLILRKEYVLSSPVKSNFFPRESHMNPRGSCHANWHTWPDFHPTFTLLKSGILLENGVEPNCRLDAGVQVADPVLQVFNGQEVEVWPRITWKPKWGLTFSEIKRKVSGSCTISQKSTMVIKGRNVFLEDLSLDGALLIDPIEDAEVKVQGSVQNKGWILENVDYKDASVPEEIRIRGFKINKFEQLEKNK</sequence>
<name>A0A2N9G0J0_FAGSY</name>
<dbReference type="Gene3D" id="3.90.550.10">
    <property type="entry name" value="Spore Coat Polysaccharide Biosynthesis Protein SpsA, Chain A"/>
    <property type="match status" value="2"/>
</dbReference>
<protein>
    <recommendedName>
        <fullName evidence="6">UTP-monosaccharide-1-phosphate uridylyltransferase</fullName>
        <ecNumber evidence="6">2.7.7.64</ecNumber>
    </recommendedName>
</protein>
<evidence type="ECO:0000256" key="6">
    <source>
        <dbReference type="ARBA" id="ARBA00039080"/>
    </source>
</evidence>
<proteinExistence type="inferred from homology"/>
<dbReference type="Pfam" id="PF13966">
    <property type="entry name" value="zf-RVT"/>
    <property type="match status" value="1"/>
</dbReference>
<dbReference type="Pfam" id="PF01704">
    <property type="entry name" value="UDPGP"/>
    <property type="match status" value="1"/>
</dbReference>
<dbReference type="InterPro" id="IPR002618">
    <property type="entry name" value="UDPGP_fam"/>
</dbReference>
<evidence type="ECO:0000256" key="5">
    <source>
        <dbReference type="ARBA" id="ARBA00038047"/>
    </source>
</evidence>
<dbReference type="InterPro" id="IPR029044">
    <property type="entry name" value="Nucleotide-diphossugar_trans"/>
</dbReference>
<dbReference type="EC" id="2.7.7.64" evidence="6"/>
<comment type="cofactor">
    <cofactor evidence="2">
        <name>Mg(2+)</name>
        <dbReference type="ChEBI" id="CHEBI:18420"/>
    </cofactor>
</comment>
<keyword evidence="3" id="KW-0808">Transferase</keyword>
<evidence type="ECO:0000256" key="1">
    <source>
        <dbReference type="ARBA" id="ARBA00001936"/>
    </source>
</evidence>